<evidence type="ECO:0000313" key="1">
    <source>
        <dbReference type="Proteomes" id="UP001652660"/>
    </source>
</evidence>
<sequence>MEVSERTLESLCSCFPGRQAVLLNCGNICKPNSLLEAVLSNCDNTCKHNKDRNQIPDHWTGSIELKPLSPQKPKNADNKLARTFKNVIGTDTSPEQLEFAAKVPNVDMNVLLPKYPQQNLKKNWIGIQCYLVTIAQAMHWFDLPEFYKLVKWILKKPNGVIAAWCYTVAEVNQKIDPRSSNALKGYYGDAQPYWEAPIKLVDNRYETIDFPFQPVDGLDHTGPFKFKSETLMDLDGYFTYIRSLSAYQTAKEKGVELLTDDLVKDFTAAWNEDGKPEKVVSFPTYLKIGRVGN</sequence>
<reference evidence="2" key="2">
    <citation type="submission" date="2025-08" db="UniProtKB">
        <authorList>
            <consortium name="RefSeq"/>
        </authorList>
    </citation>
    <scope>IDENTIFICATION</scope>
    <source>
        <tissue evidence="2">Leaves</tissue>
    </source>
</reference>
<gene>
    <name evidence="2" type="primary">LOC113696507</name>
</gene>
<dbReference type="PANTHER" id="PTHR45180:SF1">
    <property type="entry name" value="OS01G0307686 PROTEIN"/>
    <property type="match status" value="1"/>
</dbReference>
<dbReference type="Gene3D" id="3.40.50.150">
    <property type="entry name" value="Vaccinia Virus protein VP39"/>
    <property type="match status" value="1"/>
</dbReference>
<proteinExistence type="predicted"/>
<name>A0A6P6T079_COFAR</name>
<dbReference type="AlphaFoldDB" id="A0A6P6T079"/>
<accession>A0A6P6T079</accession>
<protein>
    <submittedName>
        <fullName evidence="2">Uncharacterized protein</fullName>
    </submittedName>
</protein>
<dbReference type="PANTHER" id="PTHR45180">
    <property type="entry name" value="OS01G0307686 PROTEIN"/>
    <property type="match status" value="1"/>
</dbReference>
<dbReference type="GO" id="GO:0008168">
    <property type="term" value="F:methyltransferase activity"/>
    <property type="evidence" value="ECO:0007669"/>
    <property type="project" value="UniProtKB-KW"/>
</dbReference>
<dbReference type="GO" id="GO:0032259">
    <property type="term" value="P:methylation"/>
    <property type="evidence" value="ECO:0007669"/>
    <property type="project" value="UniProtKB-KW"/>
</dbReference>
<organism evidence="1 2">
    <name type="scientific">Coffea arabica</name>
    <name type="common">Arabian coffee</name>
    <dbReference type="NCBI Taxonomy" id="13443"/>
    <lineage>
        <taxon>Eukaryota</taxon>
        <taxon>Viridiplantae</taxon>
        <taxon>Streptophyta</taxon>
        <taxon>Embryophyta</taxon>
        <taxon>Tracheophyta</taxon>
        <taxon>Spermatophyta</taxon>
        <taxon>Magnoliopsida</taxon>
        <taxon>eudicotyledons</taxon>
        <taxon>Gunneridae</taxon>
        <taxon>Pentapetalae</taxon>
        <taxon>asterids</taxon>
        <taxon>lamiids</taxon>
        <taxon>Gentianales</taxon>
        <taxon>Rubiaceae</taxon>
        <taxon>Ixoroideae</taxon>
        <taxon>Gardenieae complex</taxon>
        <taxon>Bertiereae - Coffeeae clade</taxon>
        <taxon>Coffeeae</taxon>
        <taxon>Coffea</taxon>
    </lineage>
</organism>
<dbReference type="Proteomes" id="UP001652660">
    <property type="component" value="Chromosome 6e"/>
</dbReference>
<dbReference type="SUPFAM" id="SSF53335">
    <property type="entry name" value="S-adenosyl-L-methionine-dependent methyltransferases"/>
    <property type="match status" value="1"/>
</dbReference>
<keyword evidence="1" id="KW-1185">Reference proteome</keyword>
<dbReference type="InterPro" id="IPR029063">
    <property type="entry name" value="SAM-dependent_MTases_sf"/>
</dbReference>
<dbReference type="OrthoDB" id="10027013at2759"/>
<dbReference type="GeneID" id="113696507"/>
<evidence type="ECO:0000313" key="2">
    <source>
        <dbReference type="RefSeq" id="XP_027071713.1"/>
    </source>
</evidence>
<reference evidence="1" key="1">
    <citation type="journal article" date="2025" name="Foods">
        <title>Unveiling the Microbial Signatures of Arabica Coffee Cherries: Insights into Ripeness Specific Diversity, Functional Traits, and Implications for Quality and Safety.</title>
        <authorList>
            <consortium name="RefSeq"/>
            <person name="Tenea G.N."/>
            <person name="Cifuentes V."/>
            <person name="Reyes P."/>
            <person name="Cevallos-Vallejos M."/>
        </authorList>
    </citation>
    <scope>NUCLEOTIDE SEQUENCE [LARGE SCALE GENOMIC DNA]</scope>
</reference>
<dbReference type="RefSeq" id="XP_027071713.1">
    <property type="nucleotide sequence ID" value="XM_027215912.2"/>
</dbReference>